<dbReference type="FunFam" id="3.20.110.10:FF:000010">
    <property type="entry name" value="Alpha-mannosidase"/>
    <property type="match status" value="1"/>
</dbReference>
<evidence type="ECO:0000256" key="2">
    <source>
        <dbReference type="PIRSR" id="PIRSR607754-1"/>
    </source>
</evidence>
<dbReference type="OrthoDB" id="39075at2759"/>
<evidence type="ECO:0000259" key="7">
    <source>
        <dbReference type="SMART" id="SM00872"/>
    </source>
</evidence>
<dbReference type="InterPro" id="IPR000602">
    <property type="entry name" value="Glyco_hydro_38_N"/>
</dbReference>
<dbReference type="GO" id="GO:0008455">
    <property type="term" value="F:alpha-1,6-mannosylglycoprotein 2-beta-N-acetylglucosaminyltransferase activity"/>
    <property type="evidence" value="ECO:0007669"/>
    <property type="project" value="InterPro"/>
</dbReference>
<sequence>MSSEMRSRQLSLKINRRSSSAGTSNNEGVISHMPIPELSDGRLSVMVSPKDKEAFNARLSDRRKQRREQRLRRAKRLQNSASGGYGAKHLVVFGTAFCIVFSAWIIGFYWFAEFEMNDTNGNASTIVKGAASPLQVLKDRGHFLRNIKAALSSSTSGNPKLLSPLKSANNNAPGAVQPSPIIKGNPNEVVDMRIMNQELPFANPNGGKWTQGWDVQPIEVDPKRPLQIFVVPHSHCDPGWIKTFDDYFQSQTKQILTSVIQALQKQPERKFIWAEISYFEWWWREQTDSTQRSVKELLKNGQFEFVTGGWVQPDEANTQLYAMEIQLQEGHDFIRETFGEEYIPKFGWSIDPFGYSPTMAYLLKKYDFQAMLIQRVHYAIKKELAMHKQLEFMWRQTWDSSGDCDIFTHVMPFYSYDVPHTCGPDPSICCQFDFARMSGKIAQYVGTCPWGKQPQKIHDHNVKERSLLLLDQYRKKAALYRSNVVIAPLGDDFRYRTLEEADSQYENYQRIFEYINHNVPNVQIQFGTLSDYFKTVLEDRPFSPPLLKGSFFTYSDREEDYWSGYFTSRVFDKALDRKLERVLYAATSMGADKHEMQGPRRALSLFQHHDGVTGTAKDYVVEDYAKRIHDAIGYVQKWMLKHMFKTADSLQKAKEWNVHACWQSNAPRGLSQNACEPLSGDSSGVQVILYNPLETEQSCGSTVVPGRTKKIGTLPCDVPGPQEGSTTAIKFDSATGLMYEPIREEWMVWRVKEGGAYLFFPGTLVEYPEYDVDIQQGGYIVSTKDWKRTVVERKSPSGSTVIDFIYETNLQNGNEEWFARFTVPDIHNKGVFHTDLNGYNFDTHHYRSDMPIQSQVFPMPTHASIEDQNKRMTILSEHAQGTASLEEGSIDVWLDRRLNQDDARGLNQGIRDNVPTRTRLRLVLETQGYDASSPEFQITPFCKQQWKELNHPLEMFGTSSSKHLDSLELDNDKKVSTARKNNKTNARIVKGLGSVKYRIPAVFMVYKRADYFKEVIESLLSSDYPRDTLPIIISHDGHVEEMVSYVETIKSKFRVIQLFHPHSCLEHPFTFPGDDPKLNEGYQGDTYGNKREGKVTCCKHHFTWMLNTVFDLEETKDADGFLFLEEDYKVAPTIYETIQNGFSYIDEENLQEKYFGITLDPTEGYAYKAPALEGSSWREKRFVTGPMAIRRDMFYRIKANAKLYCNWDDYNWDWSIVRLMQDLVLPYQILVPKVLQVAHIGLEGGLHTDAISEQKMEMMKFYRNNLPEFHDKVYRPYAGTQNELMHEQKGFGGWGHPADREHCMKLFGYS</sequence>
<protein>
    <submittedName>
        <fullName evidence="8">Glycosyl hydrolase family 38 protein</fullName>
    </submittedName>
</protein>
<evidence type="ECO:0000256" key="1">
    <source>
        <dbReference type="ARBA" id="ARBA00023157"/>
    </source>
</evidence>
<dbReference type="GO" id="GO:0009312">
    <property type="term" value="P:oligosaccharide biosynthetic process"/>
    <property type="evidence" value="ECO:0007669"/>
    <property type="project" value="InterPro"/>
</dbReference>
<feature type="transmembrane region" description="Helical" evidence="6">
    <location>
        <begin position="90"/>
        <end position="112"/>
    </location>
</feature>
<dbReference type="InterPro" id="IPR015341">
    <property type="entry name" value="Glyco_hydro_38_cen"/>
</dbReference>
<dbReference type="PANTHER" id="PTHR11607">
    <property type="entry name" value="ALPHA-MANNOSIDASE"/>
    <property type="match status" value="1"/>
</dbReference>
<organism evidence="8 9">
    <name type="scientific">Nitzschia inconspicua</name>
    <dbReference type="NCBI Taxonomy" id="303405"/>
    <lineage>
        <taxon>Eukaryota</taxon>
        <taxon>Sar</taxon>
        <taxon>Stramenopiles</taxon>
        <taxon>Ochrophyta</taxon>
        <taxon>Bacillariophyta</taxon>
        <taxon>Bacillariophyceae</taxon>
        <taxon>Bacillariophycidae</taxon>
        <taxon>Bacillariales</taxon>
        <taxon>Bacillariaceae</taxon>
        <taxon>Nitzschia</taxon>
    </lineage>
</organism>
<dbReference type="GO" id="GO:0006491">
    <property type="term" value="P:N-glycan processing"/>
    <property type="evidence" value="ECO:0007669"/>
    <property type="project" value="TreeGrafter"/>
</dbReference>
<dbReference type="GO" id="GO:0005795">
    <property type="term" value="C:Golgi stack"/>
    <property type="evidence" value="ECO:0007669"/>
    <property type="project" value="InterPro"/>
</dbReference>
<evidence type="ECO:0000256" key="4">
    <source>
        <dbReference type="PIRSR" id="PIRSR607754-3"/>
    </source>
</evidence>
<dbReference type="InterPro" id="IPR011682">
    <property type="entry name" value="Glyco_hydro_38_C"/>
</dbReference>
<keyword evidence="6" id="KW-0472">Membrane</keyword>
<dbReference type="Pfam" id="PF05060">
    <property type="entry name" value="MGAT2"/>
    <property type="match status" value="1"/>
</dbReference>
<evidence type="ECO:0000313" key="8">
    <source>
        <dbReference type="EMBL" id="KAG7354861.1"/>
    </source>
</evidence>
<feature type="region of interest" description="Disordered" evidence="5">
    <location>
        <begin position="1"/>
        <end position="35"/>
    </location>
</feature>
<feature type="binding site" evidence="3">
    <location>
        <position position="1127"/>
    </location>
    <ligand>
        <name>Mn(2+)</name>
        <dbReference type="ChEBI" id="CHEBI:29035"/>
    </ligand>
</feature>
<keyword evidence="1 4" id="KW-1015">Disulfide bond</keyword>
<dbReference type="PANTHER" id="PTHR11607:SF3">
    <property type="entry name" value="LYSOSOMAL ALPHA-MANNOSIDASE"/>
    <property type="match status" value="1"/>
</dbReference>
<dbReference type="Pfam" id="PF01074">
    <property type="entry name" value="Glyco_hydro_38N"/>
    <property type="match status" value="1"/>
</dbReference>
<evidence type="ECO:0000313" key="9">
    <source>
        <dbReference type="Proteomes" id="UP000693970"/>
    </source>
</evidence>
<dbReference type="InterPro" id="IPR050843">
    <property type="entry name" value="Glycosyl_Hydrlase_38"/>
</dbReference>
<comment type="caution">
    <text evidence="8">The sequence shown here is derived from an EMBL/GenBank/DDBJ whole genome shotgun (WGS) entry which is preliminary data.</text>
</comment>
<feature type="domain" description="Glycoside hydrolase family 38 central" evidence="7">
    <location>
        <begin position="560"/>
        <end position="628"/>
    </location>
</feature>
<keyword evidence="3" id="KW-0464">Manganese</keyword>
<dbReference type="GO" id="GO:0004559">
    <property type="term" value="F:alpha-mannosidase activity"/>
    <property type="evidence" value="ECO:0007669"/>
    <property type="project" value="InterPro"/>
</dbReference>
<dbReference type="GO" id="GO:0000139">
    <property type="term" value="C:Golgi membrane"/>
    <property type="evidence" value="ECO:0007669"/>
    <property type="project" value="TreeGrafter"/>
</dbReference>
<keyword evidence="6" id="KW-0812">Transmembrane</keyword>
<dbReference type="Pfam" id="PF07748">
    <property type="entry name" value="Glyco_hydro_38C"/>
    <property type="match status" value="1"/>
</dbReference>
<accession>A0A9K3L4V0</accession>
<keyword evidence="8" id="KW-0378">Hydrolase</keyword>
<proteinExistence type="predicted"/>
<evidence type="ECO:0000256" key="6">
    <source>
        <dbReference type="SAM" id="Phobius"/>
    </source>
</evidence>
<name>A0A9K3L4V0_9STRA</name>
<dbReference type="Proteomes" id="UP000693970">
    <property type="component" value="Unassembled WGS sequence"/>
</dbReference>
<dbReference type="CDD" id="cd10809">
    <property type="entry name" value="GH38N_AMII_GMII_SfManIII_like"/>
    <property type="match status" value="1"/>
</dbReference>
<evidence type="ECO:0000256" key="5">
    <source>
        <dbReference type="SAM" id="MobiDB-lite"/>
    </source>
</evidence>
<dbReference type="Pfam" id="PF09261">
    <property type="entry name" value="Alpha-mann_mid"/>
    <property type="match status" value="1"/>
</dbReference>
<feature type="disulfide bond" evidence="4">
    <location>
        <begin position="1205"/>
        <end position="1303"/>
    </location>
</feature>
<feature type="compositionally biased region" description="Polar residues" evidence="5">
    <location>
        <begin position="1"/>
        <end position="28"/>
    </location>
</feature>
<reference evidence="8" key="1">
    <citation type="journal article" date="2021" name="Sci. Rep.">
        <title>Diploid genomic architecture of Nitzschia inconspicua, an elite biomass production diatom.</title>
        <authorList>
            <person name="Oliver A."/>
            <person name="Podell S."/>
            <person name="Pinowska A."/>
            <person name="Traller J.C."/>
            <person name="Smith S.R."/>
            <person name="McClure R."/>
            <person name="Beliaev A."/>
            <person name="Bohutskyi P."/>
            <person name="Hill E.A."/>
            <person name="Rabines A."/>
            <person name="Zheng H."/>
            <person name="Allen L.Z."/>
            <person name="Kuo A."/>
            <person name="Grigoriev I.V."/>
            <person name="Allen A.E."/>
            <person name="Hazlebeck D."/>
            <person name="Allen E.E."/>
        </authorList>
    </citation>
    <scope>NUCLEOTIDE SEQUENCE</scope>
    <source>
        <strain evidence="8">Hildebrandi</strain>
    </source>
</reference>
<dbReference type="SMART" id="SM00872">
    <property type="entry name" value="Alpha-mann_mid"/>
    <property type="match status" value="1"/>
</dbReference>
<comment type="cofactor">
    <cofactor evidence="3">
        <name>Mn(2+)</name>
        <dbReference type="ChEBI" id="CHEBI:29035"/>
    </cofactor>
</comment>
<keyword evidence="3" id="KW-0479">Metal-binding</keyword>
<dbReference type="EMBL" id="JAGRRH010000016">
    <property type="protein sequence ID" value="KAG7354861.1"/>
    <property type="molecule type" value="Genomic_DNA"/>
</dbReference>
<dbReference type="GO" id="GO:0046872">
    <property type="term" value="F:metal ion binding"/>
    <property type="evidence" value="ECO:0007669"/>
    <property type="project" value="UniProtKB-KW"/>
</dbReference>
<keyword evidence="6" id="KW-1133">Transmembrane helix</keyword>
<feature type="binding site" evidence="3">
    <location>
        <position position="1239"/>
    </location>
    <ligand>
        <name>Mn(2+)</name>
        <dbReference type="ChEBI" id="CHEBI:29035"/>
    </ligand>
</feature>
<gene>
    <name evidence="8" type="ORF">IV203_004217</name>
</gene>
<keyword evidence="9" id="KW-1185">Reference proteome</keyword>
<evidence type="ECO:0000256" key="3">
    <source>
        <dbReference type="PIRSR" id="PIRSR607754-2"/>
    </source>
</evidence>
<reference evidence="8" key="2">
    <citation type="submission" date="2021-04" db="EMBL/GenBank/DDBJ databases">
        <authorList>
            <person name="Podell S."/>
        </authorList>
    </citation>
    <scope>NUCLEOTIDE SEQUENCE</scope>
    <source>
        <strain evidence="8">Hildebrandi</strain>
    </source>
</reference>
<dbReference type="GO" id="GO:0006013">
    <property type="term" value="P:mannose metabolic process"/>
    <property type="evidence" value="ECO:0007669"/>
    <property type="project" value="InterPro"/>
</dbReference>
<dbReference type="InterPro" id="IPR007754">
    <property type="entry name" value="GlcNAc_II"/>
</dbReference>
<feature type="binding site" evidence="2">
    <location>
        <position position="1036"/>
    </location>
    <ligand>
        <name>substrate</name>
    </ligand>
</feature>